<protein>
    <submittedName>
        <fullName evidence="2">Uncharacterized protein</fullName>
    </submittedName>
</protein>
<organism evidence="2 3">
    <name type="scientific">Chiloscyllium punctatum</name>
    <name type="common">Brownbanded bambooshark</name>
    <name type="synonym">Hemiscyllium punctatum</name>
    <dbReference type="NCBI Taxonomy" id="137246"/>
    <lineage>
        <taxon>Eukaryota</taxon>
        <taxon>Metazoa</taxon>
        <taxon>Chordata</taxon>
        <taxon>Craniata</taxon>
        <taxon>Vertebrata</taxon>
        <taxon>Chondrichthyes</taxon>
        <taxon>Elasmobranchii</taxon>
        <taxon>Galeomorphii</taxon>
        <taxon>Galeoidea</taxon>
        <taxon>Orectolobiformes</taxon>
        <taxon>Hemiscylliidae</taxon>
        <taxon>Chiloscyllium</taxon>
    </lineage>
</organism>
<keyword evidence="3" id="KW-1185">Reference proteome</keyword>
<dbReference type="AlphaFoldDB" id="A0A401TBY5"/>
<comment type="caution">
    <text evidence="2">The sequence shown here is derived from an EMBL/GenBank/DDBJ whole genome shotgun (WGS) entry which is preliminary data.</text>
</comment>
<accession>A0A401TBY5</accession>
<dbReference type="EMBL" id="BEZZ01039430">
    <property type="protein sequence ID" value="GCC40171.1"/>
    <property type="molecule type" value="Genomic_DNA"/>
</dbReference>
<sequence>TNRERHGHGRTPLYSCLLSAAKKEGKKPAPSFRNDPPFIFKSQSPTPSRHYAFKKLIALSPGGDGWSRMNKVQ</sequence>
<feature type="region of interest" description="Disordered" evidence="1">
    <location>
        <begin position="25"/>
        <end position="44"/>
    </location>
</feature>
<evidence type="ECO:0000313" key="3">
    <source>
        <dbReference type="Proteomes" id="UP000287033"/>
    </source>
</evidence>
<evidence type="ECO:0000256" key="1">
    <source>
        <dbReference type="SAM" id="MobiDB-lite"/>
    </source>
</evidence>
<reference evidence="2 3" key="1">
    <citation type="journal article" date="2018" name="Nat. Ecol. Evol.">
        <title>Shark genomes provide insights into elasmobranch evolution and the origin of vertebrates.</title>
        <authorList>
            <person name="Hara Y"/>
            <person name="Yamaguchi K"/>
            <person name="Onimaru K"/>
            <person name="Kadota M"/>
            <person name="Koyanagi M"/>
            <person name="Keeley SD"/>
            <person name="Tatsumi K"/>
            <person name="Tanaka K"/>
            <person name="Motone F"/>
            <person name="Kageyama Y"/>
            <person name="Nozu R"/>
            <person name="Adachi N"/>
            <person name="Nishimura O"/>
            <person name="Nakagawa R"/>
            <person name="Tanegashima C"/>
            <person name="Kiyatake I"/>
            <person name="Matsumoto R"/>
            <person name="Murakumo K"/>
            <person name="Nishida K"/>
            <person name="Terakita A"/>
            <person name="Kuratani S"/>
            <person name="Sato K"/>
            <person name="Hyodo S Kuraku.S."/>
        </authorList>
    </citation>
    <scope>NUCLEOTIDE SEQUENCE [LARGE SCALE GENOMIC DNA]</scope>
</reference>
<dbReference type="Proteomes" id="UP000287033">
    <property type="component" value="Unassembled WGS sequence"/>
</dbReference>
<evidence type="ECO:0000313" key="2">
    <source>
        <dbReference type="EMBL" id="GCC40171.1"/>
    </source>
</evidence>
<gene>
    <name evidence="2" type="ORF">chiPu_0024425</name>
</gene>
<proteinExistence type="predicted"/>
<name>A0A401TBY5_CHIPU</name>
<feature type="non-terminal residue" evidence="2">
    <location>
        <position position="1"/>
    </location>
</feature>